<keyword evidence="1" id="KW-0812">Transmembrane</keyword>
<dbReference type="AlphaFoldDB" id="A0A9W8ZIT4"/>
<feature type="transmembrane region" description="Helical" evidence="1">
    <location>
        <begin position="399"/>
        <end position="424"/>
    </location>
</feature>
<name>A0A9W8ZIT4_9PLEO</name>
<sequence length="446" mass="50515">MGGFVLLMDIYRNRSPQAEIGLEYITAQGLLKCCLPQGVNPLRTVRLSQMEISDKAKADAFVKIIAIAQSSWLVVSISTRVGRRLPVSQLEVCTVAFAVISFATYIVNWSKPKDIDVPVFIRRDDENEERSANRGHFDHHGTNVTHRASKPLSVTYDMRWPRVANDELRPQEPDGQFFVLNGALSTSTVVFGAIHCVAWLTEFPTRTERIIWEVASAISTVNPVFAIFVMTLTRLAVSSKVRTYEKLLLAQVRSSKPLSADWTRVPIDDSMMLVTRPDRNAALGNFWSSEHVDIPFYIKKFSAALWLVHDRGEVDEGLLRQWNTLQKKYDRLQENGLYLEYSSDRLGDSVPRSNGGEYSTSGDRKSYIGLVIQALNDPDRSIMESIKKLQNIQRTSRRLSAVFTLTSWSLYAVARLMILGLAFAGLRSQNERLYIATWTRYLPNIS</sequence>
<dbReference type="Proteomes" id="UP001140510">
    <property type="component" value="Unassembled WGS sequence"/>
</dbReference>
<organism evidence="2 3">
    <name type="scientific">Didymella pomorum</name>
    <dbReference type="NCBI Taxonomy" id="749634"/>
    <lineage>
        <taxon>Eukaryota</taxon>
        <taxon>Fungi</taxon>
        <taxon>Dikarya</taxon>
        <taxon>Ascomycota</taxon>
        <taxon>Pezizomycotina</taxon>
        <taxon>Dothideomycetes</taxon>
        <taxon>Pleosporomycetidae</taxon>
        <taxon>Pleosporales</taxon>
        <taxon>Pleosporineae</taxon>
        <taxon>Didymellaceae</taxon>
        <taxon>Didymella</taxon>
    </lineage>
</organism>
<keyword evidence="1" id="KW-0472">Membrane</keyword>
<dbReference type="PANTHER" id="PTHR35043">
    <property type="entry name" value="TRANSCRIPTION FACTOR DOMAIN-CONTAINING PROTEIN"/>
    <property type="match status" value="1"/>
</dbReference>
<dbReference type="EMBL" id="JAPEVA010000026">
    <property type="protein sequence ID" value="KAJ4406578.1"/>
    <property type="molecule type" value="Genomic_DNA"/>
</dbReference>
<dbReference type="PANTHER" id="PTHR35043:SF8">
    <property type="entry name" value="DUF4220 DOMAIN-CONTAINING PROTEIN"/>
    <property type="match status" value="1"/>
</dbReference>
<feature type="transmembrane region" description="Helical" evidence="1">
    <location>
        <begin position="177"/>
        <end position="200"/>
    </location>
</feature>
<proteinExistence type="predicted"/>
<reference evidence="2" key="1">
    <citation type="submission" date="2022-10" db="EMBL/GenBank/DDBJ databases">
        <title>Tapping the CABI collections for fungal endophytes: first genome assemblies for Collariella, Neodidymelliopsis, Ascochyta clinopodiicola, Didymella pomorum, Didymosphaeria variabile, Neocosmospora piperis and Neocucurbitaria cava.</title>
        <authorList>
            <person name="Hill R."/>
        </authorList>
    </citation>
    <scope>NUCLEOTIDE SEQUENCE</scope>
    <source>
        <strain evidence="2">IMI 355091</strain>
    </source>
</reference>
<protein>
    <submittedName>
        <fullName evidence="2">Uncharacterized protein</fullName>
    </submittedName>
</protein>
<comment type="caution">
    <text evidence="2">The sequence shown here is derived from an EMBL/GenBank/DDBJ whole genome shotgun (WGS) entry which is preliminary data.</text>
</comment>
<feature type="transmembrane region" description="Helical" evidence="1">
    <location>
        <begin position="87"/>
        <end position="107"/>
    </location>
</feature>
<dbReference type="OrthoDB" id="3800647at2759"/>
<accession>A0A9W8ZIT4</accession>
<gene>
    <name evidence="2" type="ORF">N0V91_004521</name>
</gene>
<feature type="transmembrane region" description="Helical" evidence="1">
    <location>
        <begin position="220"/>
        <end position="237"/>
    </location>
</feature>
<keyword evidence="3" id="KW-1185">Reference proteome</keyword>
<evidence type="ECO:0000313" key="2">
    <source>
        <dbReference type="EMBL" id="KAJ4406578.1"/>
    </source>
</evidence>
<evidence type="ECO:0000256" key="1">
    <source>
        <dbReference type="SAM" id="Phobius"/>
    </source>
</evidence>
<evidence type="ECO:0000313" key="3">
    <source>
        <dbReference type="Proteomes" id="UP001140510"/>
    </source>
</evidence>
<keyword evidence="1" id="KW-1133">Transmembrane helix</keyword>